<organism evidence="6 7">
    <name type="scientific">Leptobrachium leishanense</name>
    <name type="common">Leishan spiny toad</name>
    <dbReference type="NCBI Taxonomy" id="445787"/>
    <lineage>
        <taxon>Eukaryota</taxon>
        <taxon>Metazoa</taxon>
        <taxon>Chordata</taxon>
        <taxon>Craniata</taxon>
        <taxon>Vertebrata</taxon>
        <taxon>Euteleostomi</taxon>
        <taxon>Amphibia</taxon>
        <taxon>Batrachia</taxon>
        <taxon>Anura</taxon>
        <taxon>Pelobatoidea</taxon>
        <taxon>Megophryidae</taxon>
        <taxon>Leptobrachium</taxon>
    </lineage>
</organism>
<evidence type="ECO:0000256" key="1">
    <source>
        <dbReference type="ARBA" id="ARBA00039658"/>
    </source>
</evidence>
<dbReference type="InterPro" id="IPR003309">
    <property type="entry name" value="SCAN_dom"/>
</dbReference>
<dbReference type="Pfam" id="PF02023">
    <property type="entry name" value="SCAN"/>
    <property type="match status" value="1"/>
</dbReference>
<dbReference type="InterPro" id="IPR036875">
    <property type="entry name" value="Znf_CCHC_sf"/>
</dbReference>
<dbReference type="Gene3D" id="2.40.70.10">
    <property type="entry name" value="Acid Proteases"/>
    <property type="match status" value="1"/>
</dbReference>
<dbReference type="Gene3D" id="1.10.4020.10">
    <property type="entry name" value="DNA breaking-rejoining enzymes"/>
    <property type="match status" value="1"/>
</dbReference>
<reference evidence="6" key="1">
    <citation type="submission" date="2025-08" db="UniProtKB">
        <authorList>
            <consortium name="Ensembl"/>
        </authorList>
    </citation>
    <scope>IDENTIFICATION</scope>
</reference>
<dbReference type="Pfam" id="PF17921">
    <property type="entry name" value="Integrase_H2C2"/>
    <property type="match status" value="1"/>
</dbReference>
<feature type="domain" description="SCAN box" evidence="5">
    <location>
        <begin position="170"/>
        <end position="245"/>
    </location>
</feature>
<dbReference type="InterPro" id="IPR041588">
    <property type="entry name" value="Integrase_H2C2"/>
</dbReference>
<protein>
    <recommendedName>
        <fullName evidence="1">Gypsy retrotransposon integrase-like protein 1</fullName>
    </recommendedName>
</protein>
<proteinExistence type="predicted"/>
<keyword evidence="7" id="KW-1185">Reference proteome</keyword>
<dbReference type="SMART" id="SM00343">
    <property type="entry name" value="ZnF_C2HC"/>
    <property type="match status" value="1"/>
</dbReference>
<dbReference type="FunFam" id="1.10.340.70:FF:000001">
    <property type="entry name" value="Retrovirus-related Pol polyprotein from transposon gypsy-like Protein"/>
    <property type="match status" value="1"/>
</dbReference>
<keyword evidence="2" id="KW-0862">Zinc</keyword>
<dbReference type="AlphaFoldDB" id="A0A8C5WLM9"/>
<dbReference type="SMART" id="SM00431">
    <property type="entry name" value="SCAN"/>
    <property type="match status" value="1"/>
</dbReference>
<evidence type="ECO:0000256" key="3">
    <source>
        <dbReference type="SAM" id="MobiDB-lite"/>
    </source>
</evidence>
<dbReference type="OrthoDB" id="9907264at2759"/>
<dbReference type="GO" id="GO:0008270">
    <property type="term" value="F:zinc ion binding"/>
    <property type="evidence" value="ECO:0007669"/>
    <property type="project" value="UniProtKB-KW"/>
</dbReference>
<dbReference type="Gene3D" id="1.10.340.70">
    <property type="match status" value="1"/>
</dbReference>
<dbReference type="CDD" id="cd00303">
    <property type="entry name" value="retropepsin_like"/>
    <property type="match status" value="1"/>
</dbReference>
<dbReference type="SUPFAM" id="SSF47353">
    <property type="entry name" value="Retrovirus capsid dimerization domain-like"/>
    <property type="match status" value="1"/>
</dbReference>
<feature type="compositionally biased region" description="Basic and acidic residues" evidence="3">
    <location>
        <begin position="282"/>
        <end position="295"/>
    </location>
</feature>
<dbReference type="Pfam" id="PF00098">
    <property type="entry name" value="zf-CCHC"/>
    <property type="match status" value="1"/>
</dbReference>
<feature type="region of interest" description="Disordered" evidence="3">
    <location>
        <begin position="260"/>
        <end position="309"/>
    </location>
</feature>
<evidence type="ECO:0000256" key="2">
    <source>
        <dbReference type="PROSITE-ProRule" id="PRU00047"/>
    </source>
</evidence>
<dbReference type="PROSITE" id="PS50804">
    <property type="entry name" value="SCAN_BOX"/>
    <property type="match status" value="1"/>
</dbReference>
<dbReference type="InterPro" id="IPR001878">
    <property type="entry name" value="Znf_CCHC"/>
</dbReference>
<evidence type="ECO:0000259" key="5">
    <source>
        <dbReference type="PROSITE" id="PS50804"/>
    </source>
</evidence>
<reference evidence="6" key="2">
    <citation type="submission" date="2025-09" db="UniProtKB">
        <authorList>
            <consortium name="Ensembl"/>
        </authorList>
    </citation>
    <scope>IDENTIFICATION</scope>
</reference>
<dbReference type="Proteomes" id="UP000694569">
    <property type="component" value="Unplaced"/>
</dbReference>
<dbReference type="SUPFAM" id="SSF57756">
    <property type="entry name" value="Retrovirus zinc finger-like domains"/>
    <property type="match status" value="1"/>
</dbReference>
<keyword evidence="2" id="KW-0479">Metal-binding</keyword>
<sequence>MEDVIKQLVLANAAQRDMLNALQKQTQVLHTHTQQQISAVQEQTQMFFEKLAVAAEGDRKTLTEVVQTLAQRSPLQAADSSDDSSPIHVSRFLSKMTAEDDPEAFLLTFERTAEREAWPKTWWAGLVAPLLTGESQKAYYDLESVDAMDYDKVKLEILARRGVTLAVRAQRVNNWSYQAGKSPRSQMFDLIHLVRKWLQPESLSGPQIIERVVMDRFLRSLPIVLQKWVTQGDPKSVDQLVEIVERYFAAEDLNASPVSPWTFRPKPRPPSAIGKTVPGKVGGERGKEAEGKTADLNRGGWHSKAGTPVPVSRPNLRNVRCFRCQELGHLAANCPLTDEPMQCDLSFKERRQSLFSTVSCTAVPVKGKHMCAITVNDKHVTALLDSGSLVTLIKAELIGSVNFRAKKVAVVCVHGDTREYPIVAVKFGTARGDLRHLVGVVPHLVHDVIIGRDFPEFWELWEHPDCATVSKPETESEYMDAAEQLYSEDPSWGSPDFPFSVLAGELEESEGPIANEDRPPSVETEATLEFADLNTHRENFGSEQRKDPTLVRAWENVMMINGEPVDPGNRLSFPYFISNDDMLYRVYKKNNEIIEQLVVTKPYKKVVLELAHGHLLGGHLGTEKTTERVLQRFYSPGVQKDIENYCKSCPVCQMSAPLPHFRSPLVPLPIIEVPFERIAMDLVGPLPKSARGHQ</sequence>
<name>A0A8C5WLM9_9ANUR</name>
<dbReference type="GO" id="GO:0003676">
    <property type="term" value="F:nucleic acid binding"/>
    <property type="evidence" value="ECO:0007669"/>
    <property type="project" value="InterPro"/>
</dbReference>
<evidence type="ECO:0000313" key="7">
    <source>
        <dbReference type="Proteomes" id="UP000694569"/>
    </source>
</evidence>
<dbReference type="PANTHER" id="PTHR46888:SF15">
    <property type="entry name" value="ZINC FINGER AND SCAN DOMAIN-CONTAINING PROTEIN 12-LIKE"/>
    <property type="match status" value="1"/>
</dbReference>
<evidence type="ECO:0000313" key="6">
    <source>
        <dbReference type="Ensembl" id="ENSLLEP00000047017.1"/>
    </source>
</evidence>
<dbReference type="PANTHER" id="PTHR46888">
    <property type="entry name" value="ZINC KNUCKLE DOMAINCONTAINING PROTEIN-RELATED"/>
    <property type="match status" value="1"/>
</dbReference>
<feature type="domain" description="CCHC-type" evidence="4">
    <location>
        <begin position="320"/>
        <end position="335"/>
    </location>
</feature>
<dbReference type="Gene3D" id="4.10.60.10">
    <property type="entry name" value="Zinc finger, CCHC-type"/>
    <property type="match status" value="1"/>
</dbReference>
<dbReference type="SUPFAM" id="SSF50630">
    <property type="entry name" value="Acid proteases"/>
    <property type="match status" value="1"/>
</dbReference>
<evidence type="ECO:0000259" key="4">
    <source>
        <dbReference type="PROSITE" id="PS50158"/>
    </source>
</evidence>
<dbReference type="GeneTree" id="ENSGT00940000159113"/>
<dbReference type="Ensembl" id="ENSLLET00000048867.1">
    <property type="protein sequence ID" value="ENSLLEP00000047017.1"/>
    <property type="gene ID" value="ENSLLEG00000029746.1"/>
</dbReference>
<keyword evidence="2" id="KW-0863">Zinc-finger</keyword>
<accession>A0A8C5WLM9</accession>
<dbReference type="PROSITE" id="PS50158">
    <property type="entry name" value="ZF_CCHC"/>
    <property type="match status" value="1"/>
</dbReference>
<dbReference type="InterPro" id="IPR021109">
    <property type="entry name" value="Peptidase_aspartic_dom_sf"/>
</dbReference>
<dbReference type="InterPro" id="IPR038269">
    <property type="entry name" value="SCAN_sf"/>
</dbReference>